<name>A0A0V0GQE2_SOLCH</name>
<feature type="transmembrane region" description="Helical" evidence="1">
    <location>
        <begin position="22"/>
        <end position="44"/>
    </location>
</feature>
<evidence type="ECO:0000256" key="1">
    <source>
        <dbReference type="SAM" id="Phobius"/>
    </source>
</evidence>
<dbReference type="AlphaFoldDB" id="A0A0V0GQE2"/>
<keyword evidence="1" id="KW-1133">Transmembrane helix</keyword>
<sequence>MTISRSAKNGLDRPDPLQTSKLVWISPNWVDQLILIILLSSVWLSKRILKNGENIFHQIKK</sequence>
<dbReference type="EMBL" id="GEDG01034963">
    <property type="protein sequence ID" value="JAP09462.1"/>
    <property type="molecule type" value="Transcribed_RNA"/>
</dbReference>
<protein>
    <submittedName>
        <fullName evidence="2">Putative ovule protein</fullName>
    </submittedName>
</protein>
<reference evidence="2" key="1">
    <citation type="submission" date="2015-12" db="EMBL/GenBank/DDBJ databases">
        <title>Gene expression during late stages of embryo sac development: a critical building block for successful pollen-pistil interactions.</title>
        <authorList>
            <person name="Liu Y."/>
            <person name="Joly V."/>
            <person name="Sabar M."/>
            <person name="Matton D.P."/>
        </authorList>
    </citation>
    <scope>NUCLEOTIDE SEQUENCE</scope>
</reference>
<keyword evidence="1" id="KW-0472">Membrane</keyword>
<evidence type="ECO:0000313" key="2">
    <source>
        <dbReference type="EMBL" id="JAP09462.1"/>
    </source>
</evidence>
<keyword evidence="1" id="KW-0812">Transmembrane</keyword>
<organism evidence="2">
    <name type="scientific">Solanum chacoense</name>
    <name type="common">Chaco potato</name>
    <dbReference type="NCBI Taxonomy" id="4108"/>
    <lineage>
        <taxon>Eukaryota</taxon>
        <taxon>Viridiplantae</taxon>
        <taxon>Streptophyta</taxon>
        <taxon>Embryophyta</taxon>
        <taxon>Tracheophyta</taxon>
        <taxon>Spermatophyta</taxon>
        <taxon>Magnoliopsida</taxon>
        <taxon>eudicotyledons</taxon>
        <taxon>Gunneridae</taxon>
        <taxon>Pentapetalae</taxon>
        <taxon>asterids</taxon>
        <taxon>lamiids</taxon>
        <taxon>Solanales</taxon>
        <taxon>Solanaceae</taxon>
        <taxon>Solanoideae</taxon>
        <taxon>Solaneae</taxon>
        <taxon>Solanum</taxon>
    </lineage>
</organism>
<accession>A0A0V0GQE2</accession>
<proteinExistence type="predicted"/>